<gene>
    <name evidence="2" type="ORF">LF1_54020</name>
</gene>
<organism evidence="2 3">
    <name type="scientific">Rubripirellula obstinata</name>
    <dbReference type="NCBI Taxonomy" id="406547"/>
    <lineage>
        <taxon>Bacteria</taxon>
        <taxon>Pseudomonadati</taxon>
        <taxon>Planctomycetota</taxon>
        <taxon>Planctomycetia</taxon>
        <taxon>Pirellulales</taxon>
        <taxon>Pirellulaceae</taxon>
        <taxon>Rubripirellula</taxon>
    </lineage>
</organism>
<evidence type="ECO:0000313" key="3">
    <source>
        <dbReference type="Proteomes" id="UP000322699"/>
    </source>
</evidence>
<sequence precursor="true">MLARLTLATLLLLGATLANCDEPTQDRIKNRPSNATQIKTPTAIYQDDPVPNAVIEHRCKRTSGDMPYSIIRVGRIHSKLLDSLRFYSPLHDPFAK</sequence>
<protein>
    <submittedName>
        <fullName evidence="2">Uncharacterized protein</fullName>
    </submittedName>
</protein>
<dbReference type="AlphaFoldDB" id="A0A5B1CCY7"/>
<dbReference type="Proteomes" id="UP000322699">
    <property type="component" value="Unassembled WGS sequence"/>
</dbReference>
<reference evidence="2 3" key="1">
    <citation type="submission" date="2019-08" db="EMBL/GenBank/DDBJ databases">
        <title>Deep-cultivation of Planctomycetes and their phenomic and genomic characterization uncovers novel biology.</title>
        <authorList>
            <person name="Wiegand S."/>
            <person name="Jogler M."/>
            <person name="Boedeker C."/>
            <person name="Pinto D."/>
            <person name="Vollmers J."/>
            <person name="Rivas-Marin E."/>
            <person name="Kohn T."/>
            <person name="Peeters S.H."/>
            <person name="Heuer A."/>
            <person name="Rast P."/>
            <person name="Oberbeckmann S."/>
            <person name="Bunk B."/>
            <person name="Jeske O."/>
            <person name="Meyerdierks A."/>
            <person name="Storesund J.E."/>
            <person name="Kallscheuer N."/>
            <person name="Luecker S."/>
            <person name="Lage O.M."/>
            <person name="Pohl T."/>
            <person name="Merkel B.J."/>
            <person name="Hornburger P."/>
            <person name="Mueller R.-W."/>
            <person name="Bruemmer F."/>
            <person name="Labrenz M."/>
            <person name="Spormann A.M."/>
            <person name="Op Den Camp H."/>
            <person name="Overmann J."/>
            <person name="Amann R."/>
            <person name="Jetten M.S.M."/>
            <person name="Mascher T."/>
            <person name="Medema M.H."/>
            <person name="Devos D.P."/>
            <person name="Kaster A.-K."/>
            <person name="Ovreas L."/>
            <person name="Rohde M."/>
            <person name="Galperin M.Y."/>
            <person name="Jogler C."/>
        </authorList>
    </citation>
    <scope>NUCLEOTIDE SEQUENCE [LARGE SCALE GENOMIC DNA]</scope>
    <source>
        <strain evidence="2 3">LF1</strain>
    </source>
</reference>
<dbReference type="EMBL" id="VRLW01000003">
    <property type="protein sequence ID" value="KAA1257253.1"/>
    <property type="molecule type" value="Genomic_DNA"/>
</dbReference>
<accession>A0A5B1CCY7</accession>
<evidence type="ECO:0000256" key="1">
    <source>
        <dbReference type="SAM" id="SignalP"/>
    </source>
</evidence>
<keyword evidence="1" id="KW-0732">Signal</keyword>
<name>A0A5B1CCY7_9BACT</name>
<proteinExistence type="predicted"/>
<feature type="chain" id="PRO_5022855041" evidence="1">
    <location>
        <begin position="21"/>
        <end position="96"/>
    </location>
</feature>
<comment type="caution">
    <text evidence="2">The sequence shown here is derived from an EMBL/GenBank/DDBJ whole genome shotgun (WGS) entry which is preliminary data.</text>
</comment>
<feature type="signal peptide" evidence="1">
    <location>
        <begin position="1"/>
        <end position="20"/>
    </location>
</feature>
<evidence type="ECO:0000313" key="2">
    <source>
        <dbReference type="EMBL" id="KAA1257253.1"/>
    </source>
</evidence>
<keyword evidence="3" id="KW-1185">Reference proteome</keyword>